<dbReference type="EMBL" id="JARK01001592">
    <property type="protein sequence ID" value="EYB87831.1"/>
    <property type="molecule type" value="Genomic_DNA"/>
</dbReference>
<gene>
    <name evidence="1" type="primary">Acey_s0256.g352</name>
    <name evidence="1" type="ORF">Y032_0256g352</name>
</gene>
<sequence>MNEISLANIKGKRWVGSLHVDEDEPGRRRRTRTRGDAVGLGRRSEGVIMLCNGYTFAATVRRRPKAGICPETNPTVS</sequence>
<reference evidence="2" key="1">
    <citation type="journal article" date="2015" name="Nat. Genet.">
        <title>The genome and transcriptome of the zoonotic hookworm Ancylostoma ceylanicum identify infection-specific gene families.</title>
        <authorList>
            <person name="Schwarz E.M."/>
            <person name="Hu Y."/>
            <person name="Antoshechkin I."/>
            <person name="Miller M.M."/>
            <person name="Sternberg P.W."/>
            <person name="Aroian R.V."/>
        </authorList>
    </citation>
    <scope>NUCLEOTIDE SEQUENCE</scope>
    <source>
        <strain evidence="2">HY135</strain>
    </source>
</reference>
<evidence type="ECO:0000313" key="1">
    <source>
        <dbReference type="EMBL" id="EYB87831.1"/>
    </source>
</evidence>
<proteinExistence type="predicted"/>
<accession>A0A016SBP9</accession>
<protein>
    <submittedName>
        <fullName evidence="1">Uncharacterized protein</fullName>
    </submittedName>
</protein>
<dbReference type="Proteomes" id="UP000024635">
    <property type="component" value="Unassembled WGS sequence"/>
</dbReference>
<keyword evidence="2" id="KW-1185">Reference proteome</keyword>
<name>A0A016SBP9_9BILA</name>
<evidence type="ECO:0000313" key="2">
    <source>
        <dbReference type="Proteomes" id="UP000024635"/>
    </source>
</evidence>
<dbReference type="AlphaFoldDB" id="A0A016SBP9"/>
<comment type="caution">
    <text evidence="1">The sequence shown here is derived from an EMBL/GenBank/DDBJ whole genome shotgun (WGS) entry which is preliminary data.</text>
</comment>
<organism evidence="1 2">
    <name type="scientific">Ancylostoma ceylanicum</name>
    <dbReference type="NCBI Taxonomy" id="53326"/>
    <lineage>
        <taxon>Eukaryota</taxon>
        <taxon>Metazoa</taxon>
        <taxon>Ecdysozoa</taxon>
        <taxon>Nematoda</taxon>
        <taxon>Chromadorea</taxon>
        <taxon>Rhabditida</taxon>
        <taxon>Rhabditina</taxon>
        <taxon>Rhabditomorpha</taxon>
        <taxon>Strongyloidea</taxon>
        <taxon>Ancylostomatidae</taxon>
        <taxon>Ancylostomatinae</taxon>
        <taxon>Ancylostoma</taxon>
    </lineage>
</organism>